<dbReference type="AlphaFoldDB" id="A0A5N6RDD6"/>
<evidence type="ECO:0000313" key="3">
    <source>
        <dbReference type="Proteomes" id="UP000327013"/>
    </source>
</evidence>
<feature type="compositionally biased region" description="Basic and acidic residues" evidence="1">
    <location>
        <begin position="1"/>
        <end position="16"/>
    </location>
</feature>
<dbReference type="PANTHER" id="PTHR48236">
    <property type="entry name" value="COX19-LIKE CHCH FAMILY PROTEIN"/>
    <property type="match status" value="1"/>
</dbReference>
<name>A0A5N6RDD6_9ROSI</name>
<evidence type="ECO:0000256" key="1">
    <source>
        <dbReference type="SAM" id="MobiDB-lite"/>
    </source>
</evidence>
<feature type="region of interest" description="Disordered" evidence="1">
    <location>
        <begin position="1"/>
        <end position="39"/>
    </location>
</feature>
<gene>
    <name evidence="2" type="ORF">FH972_015540</name>
</gene>
<sequence length="88" mass="10170">MEEQPRRPNLSERKQSLVEPQAQQQPALHQSDAEEGNENVKQLNECSSIYLSLQDCLVKTDRNWKSCQMEVQALKACNERRKKVTKGN</sequence>
<reference evidence="2 3" key="1">
    <citation type="submission" date="2019-06" db="EMBL/GenBank/DDBJ databases">
        <title>A chromosomal-level reference genome of Carpinus fangiana (Coryloideae, Betulaceae).</title>
        <authorList>
            <person name="Yang X."/>
            <person name="Wang Z."/>
            <person name="Zhang L."/>
            <person name="Hao G."/>
            <person name="Liu J."/>
            <person name="Yang Y."/>
        </authorList>
    </citation>
    <scope>NUCLEOTIDE SEQUENCE [LARGE SCALE GENOMIC DNA]</scope>
    <source>
        <strain evidence="2">Cfa_2016G</strain>
        <tissue evidence="2">Leaf</tissue>
    </source>
</reference>
<dbReference type="EMBL" id="CM017326">
    <property type="protein sequence ID" value="KAE8076922.1"/>
    <property type="molecule type" value="Genomic_DNA"/>
</dbReference>
<proteinExistence type="predicted"/>
<evidence type="ECO:0000313" key="2">
    <source>
        <dbReference type="EMBL" id="KAE8076922.1"/>
    </source>
</evidence>
<keyword evidence="3" id="KW-1185">Reference proteome</keyword>
<dbReference type="OrthoDB" id="5586401at2759"/>
<organism evidence="2 3">
    <name type="scientific">Carpinus fangiana</name>
    <dbReference type="NCBI Taxonomy" id="176857"/>
    <lineage>
        <taxon>Eukaryota</taxon>
        <taxon>Viridiplantae</taxon>
        <taxon>Streptophyta</taxon>
        <taxon>Embryophyta</taxon>
        <taxon>Tracheophyta</taxon>
        <taxon>Spermatophyta</taxon>
        <taxon>Magnoliopsida</taxon>
        <taxon>eudicotyledons</taxon>
        <taxon>Gunneridae</taxon>
        <taxon>Pentapetalae</taxon>
        <taxon>rosids</taxon>
        <taxon>fabids</taxon>
        <taxon>Fagales</taxon>
        <taxon>Betulaceae</taxon>
        <taxon>Carpinus</taxon>
    </lineage>
</organism>
<accession>A0A5N6RDD6</accession>
<evidence type="ECO:0008006" key="4">
    <source>
        <dbReference type="Google" id="ProtNLM"/>
    </source>
</evidence>
<dbReference type="Proteomes" id="UP000327013">
    <property type="component" value="Chromosome 6"/>
</dbReference>
<dbReference type="PANTHER" id="PTHR48236:SF1">
    <property type="entry name" value="COX19-LIKE CHCH FAMILY PROTEIN"/>
    <property type="match status" value="1"/>
</dbReference>
<protein>
    <recommendedName>
        <fullName evidence="4">CHCH domain-containing protein</fullName>
    </recommendedName>
</protein>